<protein>
    <recommendedName>
        <fullName evidence="3">General secretion pathway protein K</fullName>
    </recommendedName>
</protein>
<organism evidence="1 2">
    <name type="scientific">Neoaquamicrobium sediminum</name>
    <dbReference type="NCBI Taxonomy" id="1849104"/>
    <lineage>
        <taxon>Bacteria</taxon>
        <taxon>Pseudomonadati</taxon>
        <taxon>Pseudomonadota</taxon>
        <taxon>Alphaproteobacteria</taxon>
        <taxon>Hyphomicrobiales</taxon>
        <taxon>Phyllobacteriaceae</taxon>
        <taxon>Neoaquamicrobium</taxon>
    </lineage>
</organism>
<accession>A0ABV3WZB7</accession>
<dbReference type="SUPFAM" id="SSF158544">
    <property type="entry name" value="GspK insert domain-like"/>
    <property type="match status" value="1"/>
</dbReference>
<sequence length="237" mass="25021">MTEDKAIASTLADAGLAMAAARVRAAPAEGPRRIGYEANAEVSLASGIAGASLRNEALRVDLNRAPPDLVEGVLIAAGANRAQARTLTQALVEMREAADRSPIGPLQSIDELALLPDMPAAVAIRAARYATVSSGLEGVRLDGIDDALLRAIPNLPRAIRNAIVAHRAGRISQAQLDAILAESELHTTTRSQVWRAELNVVLPGGYTQANEALILIAGSDTVPYRVLDWRNATEEVD</sequence>
<evidence type="ECO:0000313" key="1">
    <source>
        <dbReference type="EMBL" id="MEX4010042.1"/>
    </source>
</evidence>
<reference evidence="1 2" key="1">
    <citation type="submission" date="2024-01" db="EMBL/GenBank/DDBJ databases">
        <title>New evidence supports the origin of RcGTA from prophage.</title>
        <authorList>
            <person name="Xu Y."/>
            <person name="Liu B."/>
            <person name="Chen F."/>
        </authorList>
    </citation>
    <scope>NUCLEOTIDE SEQUENCE [LARGE SCALE GENOMIC DNA]</scope>
    <source>
        <strain evidence="1 2">CBW1107-2</strain>
    </source>
</reference>
<name>A0ABV3WZB7_9HYPH</name>
<proteinExistence type="predicted"/>
<keyword evidence="2" id="KW-1185">Reference proteome</keyword>
<comment type="caution">
    <text evidence="1">The sequence shown here is derived from an EMBL/GenBank/DDBJ whole genome shotgun (WGS) entry which is preliminary data.</text>
</comment>
<gene>
    <name evidence="1" type="ORF">V1479_22240</name>
</gene>
<evidence type="ECO:0008006" key="3">
    <source>
        <dbReference type="Google" id="ProtNLM"/>
    </source>
</evidence>
<evidence type="ECO:0000313" key="2">
    <source>
        <dbReference type="Proteomes" id="UP001559025"/>
    </source>
</evidence>
<dbReference type="Proteomes" id="UP001559025">
    <property type="component" value="Unassembled WGS sequence"/>
</dbReference>
<dbReference type="InterPro" id="IPR038072">
    <property type="entry name" value="GspK_central_sf"/>
</dbReference>
<dbReference type="EMBL" id="JAZHFV010000009">
    <property type="protein sequence ID" value="MEX4010042.1"/>
    <property type="molecule type" value="Genomic_DNA"/>
</dbReference>
<dbReference type="RefSeq" id="WP_368804799.1">
    <property type="nucleotide sequence ID" value="NZ_JAZHFV010000009.1"/>
</dbReference>